<gene>
    <name evidence="3" type="ORF">ADA01nite_36700</name>
</gene>
<dbReference type="SMART" id="SM00989">
    <property type="entry name" value="V4R"/>
    <property type="match status" value="1"/>
</dbReference>
<dbReference type="Pfam" id="PF02830">
    <property type="entry name" value="V4R"/>
    <property type="match status" value="1"/>
</dbReference>
<dbReference type="InterPro" id="IPR004096">
    <property type="entry name" value="V4R"/>
</dbReference>
<dbReference type="AlphaFoldDB" id="A0A511VBA4"/>
<dbReference type="SUPFAM" id="SSF111126">
    <property type="entry name" value="Ligand-binding domain in the NO signalling and Golgi transport"/>
    <property type="match status" value="1"/>
</dbReference>
<sequence>MKASDLNFKELYTFQTENKSAYQRVITVPTSALGMLRRELIGTIGFERTKGFLLRYGWHCGVSDGLVVKQMKWDDEKELVLAGPYLHTLHGYVEVTPLIVKVNIHQGKLHFEGYWRNSYEAREHLELFGPSDHPVCHTLVGYASGYLSTVMEKKVIVKEMQCQGMGHSHCHWIGKSVEEWGKEIGEELKYYEENNIIDELDETYKKLKFERDNLNKAYHVHQKLMKEVLRERGLTSIANVLYQITDIPVIIEDKNLNIMSHGGIALDEARKLSNELRQYIIRDDTSDMDEIKKTTLLKINGSHRRIVTPIYLRQKIIAYCSFLYDDSSMQEVDKMIVEHAAMACSLYLLNERTRIQVEHRMRGSLLEDILSKRITPDEVIKRAHHIDFNLRNAQFFIITFNRFANHRTVEEEFEFNDQFISELSHFFKERKINALIGQQSGNVIILLSGNKELKEQVKKRELCITLIRHCRRKYSSYEFKLGVSSLSSSINDASNLYEESVACLKVANKNKDMVFFDELGIVGILFQTRDSDALKRFAYKTLGSLLEEDKTKDMELIKTLYYYLNNSCNVHKTARAMNFSVSGLRYRLQRLNESLQLDLNEPYIEHQLYLALQALIVLGELNITDKQGESSIEGIL</sequence>
<protein>
    <recommendedName>
        <fullName evidence="2">4-vinyl reductase 4VR domain-containing protein</fullName>
    </recommendedName>
</protein>
<keyword evidence="4" id="KW-1185">Reference proteome</keyword>
<dbReference type="InterPro" id="IPR010523">
    <property type="entry name" value="XylR_N"/>
</dbReference>
<dbReference type="RefSeq" id="WP_170230364.1">
    <property type="nucleotide sequence ID" value="NZ_BJXX01000171.1"/>
</dbReference>
<evidence type="ECO:0000313" key="4">
    <source>
        <dbReference type="Proteomes" id="UP000321157"/>
    </source>
</evidence>
<dbReference type="InterPro" id="IPR024096">
    <property type="entry name" value="NO_sig/Golgi_transp_ligand-bd"/>
</dbReference>
<feature type="domain" description="4-vinyl reductase 4VR" evidence="2">
    <location>
        <begin position="114"/>
        <end position="176"/>
    </location>
</feature>
<dbReference type="Pfam" id="PF06505">
    <property type="entry name" value="XylR_N"/>
    <property type="match status" value="1"/>
</dbReference>
<dbReference type="PANTHER" id="PTHR33744:SF1">
    <property type="entry name" value="DNA-BINDING TRANSCRIPTIONAL ACTIVATOR ADER"/>
    <property type="match status" value="1"/>
</dbReference>
<dbReference type="Proteomes" id="UP000321157">
    <property type="component" value="Unassembled WGS sequence"/>
</dbReference>
<dbReference type="EMBL" id="BJXX01000171">
    <property type="protein sequence ID" value="GEN36210.1"/>
    <property type="molecule type" value="Genomic_DNA"/>
</dbReference>
<accession>A0A511VBA4</accession>
<dbReference type="InterPro" id="IPR051448">
    <property type="entry name" value="CdaR-like_regulators"/>
</dbReference>
<dbReference type="PANTHER" id="PTHR33744">
    <property type="entry name" value="CARBOHYDRATE DIACID REGULATOR"/>
    <property type="match status" value="1"/>
</dbReference>
<organism evidence="3 4">
    <name type="scientific">Aneurinibacillus danicus</name>
    <dbReference type="NCBI Taxonomy" id="267746"/>
    <lineage>
        <taxon>Bacteria</taxon>
        <taxon>Bacillati</taxon>
        <taxon>Bacillota</taxon>
        <taxon>Bacilli</taxon>
        <taxon>Bacillales</taxon>
        <taxon>Paenibacillaceae</taxon>
        <taxon>Aneurinibacillus group</taxon>
        <taxon>Aneurinibacillus</taxon>
    </lineage>
</organism>
<name>A0A511VBA4_9BACL</name>
<comment type="similarity">
    <text evidence="1">Belongs to the CdaR family.</text>
</comment>
<dbReference type="Pfam" id="PF13556">
    <property type="entry name" value="HTH_30"/>
    <property type="match status" value="1"/>
</dbReference>
<dbReference type="Gene3D" id="3.30.1380.20">
    <property type="entry name" value="Trafficking protein particle complex subunit 3"/>
    <property type="match status" value="1"/>
</dbReference>
<dbReference type="InterPro" id="IPR042070">
    <property type="entry name" value="PucR_C-HTH_sf"/>
</dbReference>
<comment type="caution">
    <text evidence="3">The sequence shown here is derived from an EMBL/GenBank/DDBJ whole genome shotgun (WGS) entry which is preliminary data.</text>
</comment>
<dbReference type="InterPro" id="IPR041522">
    <property type="entry name" value="CdaR_GGDEF"/>
</dbReference>
<reference evidence="3 4" key="1">
    <citation type="submission" date="2019-07" db="EMBL/GenBank/DDBJ databases">
        <title>Whole genome shotgun sequence of Aneurinibacillus danicus NBRC 102444.</title>
        <authorList>
            <person name="Hosoyama A."/>
            <person name="Uohara A."/>
            <person name="Ohji S."/>
            <person name="Ichikawa N."/>
        </authorList>
    </citation>
    <scope>NUCLEOTIDE SEQUENCE [LARGE SCALE GENOMIC DNA]</scope>
    <source>
        <strain evidence="3 4">NBRC 102444</strain>
    </source>
</reference>
<dbReference type="Pfam" id="PF17853">
    <property type="entry name" value="GGDEF_2"/>
    <property type="match status" value="1"/>
</dbReference>
<evidence type="ECO:0000256" key="1">
    <source>
        <dbReference type="ARBA" id="ARBA00006754"/>
    </source>
</evidence>
<dbReference type="Gene3D" id="1.10.10.2840">
    <property type="entry name" value="PucR C-terminal helix-turn-helix domain"/>
    <property type="match status" value="1"/>
</dbReference>
<proteinExistence type="inferred from homology"/>
<evidence type="ECO:0000259" key="2">
    <source>
        <dbReference type="SMART" id="SM00989"/>
    </source>
</evidence>
<evidence type="ECO:0000313" key="3">
    <source>
        <dbReference type="EMBL" id="GEN36210.1"/>
    </source>
</evidence>
<dbReference type="InterPro" id="IPR025736">
    <property type="entry name" value="PucR_C-HTH_dom"/>
</dbReference>